<protein>
    <submittedName>
        <fullName evidence="2">PEGA domain-containing protein</fullName>
    </submittedName>
</protein>
<comment type="caution">
    <text evidence="2">The sequence shown here is derived from an EMBL/GenBank/DDBJ whole genome shotgun (WGS) entry which is preliminary data.</text>
</comment>
<gene>
    <name evidence="2" type="ORF">E6H00_02605</name>
</gene>
<dbReference type="PANTHER" id="PTHR36194">
    <property type="entry name" value="S-LAYER-LIKE PROTEIN"/>
    <property type="match status" value="1"/>
</dbReference>
<dbReference type="PANTHER" id="PTHR36194:SF1">
    <property type="entry name" value="S-LAYER-LIKE PROTEIN"/>
    <property type="match status" value="1"/>
</dbReference>
<dbReference type="Gene3D" id="1.25.40.10">
    <property type="entry name" value="Tetratricopeptide repeat domain"/>
    <property type="match status" value="1"/>
</dbReference>
<dbReference type="InterPro" id="IPR011990">
    <property type="entry name" value="TPR-like_helical_dom_sf"/>
</dbReference>
<dbReference type="InterPro" id="IPR013229">
    <property type="entry name" value="PEGA"/>
</dbReference>
<evidence type="ECO:0000313" key="2">
    <source>
        <dbReference type="EMBL" id="TMI92520.1"/>
    </source>
</evidence>
<sequence>MSPHPPSPGTGAITNTKTEGIAMTATNLRFLFVLLASVLLGACGERLDVEVKARIDGQPAAQATVVVDREQLGVTDAQGVFAKQIRKKAGAEIDVTVSKEMPGYRIEPWKSTVLVKLPKDGQVGTYRFDADLKAMRFVTLRVSEKGAPLPGAKVTVGGKEAGVTDAEGQIVYLYRQQPAKGAEFDVTKAGYGAYRAVHRFEPGQVIEVALNRQAVLAIKALTDEYGRASGVPGLSVSIDGNTVGKTDAQGSYTYTYRGAPGKKAVIALAAPGYIPGAWKTTVRLEGQVNLHRYFYPTTPKPIRIGIYRVVGNSPGVDLKDVAAQTEQALATQLFKFPGFREVPGERLQAEVKQRKLSIERIVAKGWQDTPLRATVDMIVLGSVAKDDDGYLAEAKFHTASGKIIFSEIARARSARGIDGAVREIVNNVIERFPFEGTVIGMEDARYRINLGRNWRIGRGTEFTLTTPRFGEGGKVSGYRETGWIEVKRGDDNSSLAEVATLKQGEKVQIGDRVVRRTGGEGEEGDRRTYVLLTAKGGVGTDVTPLAGTNVYLNGEWKGATEANGQAQIPLRLGRNYALMLYRHGYQQVTGKISVDKSGEAREFVLAANNALFKVDSEPSAASVYIDDEPVGKTPIAGGKLVTFGFHSVRLTYGEDYRDFFEVMEFTKKEEDRTGERRIALQKDFLKIGERARQKGDIDGAIKAYAAAGRDHPDYAEARQRLGEIYLDDKEDYDRAIAEFETVLALPENQQLIYKQFAVTFTNLGHAYCEQGNRLVNSDRDAASKDFANAIKALQTARQNTRFFPKAEYDEAVHDTYYYTALAYHKLYLMTKQPAVMNSASLAWREYFDFFPKKLEGIPAFVQAREAARRYRDQIQEQ</sequence>
<feature type="domain" description="PEGA" evidence="1">
    <location>
        <begin position="613"/>
        <end position="670"/>
    </location>
</feature>
<dbReference type="Pfam" id="PF08308">
    <property type="entry name" value="PEGA"/>
    <property type="match status" value="1"/>
</dbReference>
<proteinExistence type="predicted"/>
<accession>A0A537K9U1</accession>
<dbReference type="AlphaFoldDB" id="A0A537K9U1"/>
<dbReference type="EMBL" id="VBAK01000057">
    <property type="protein sequence ID" value="TMI92520.1"/>
    <property type="molecule type" value="Genomic_DNA"/>
</dbReference>
<organism evidence="2 3">
    <name type="scientific">Candidatus Segetimicrobium genomatis</name>
    <dbReference type="NCBI Taxonomy" id="2569760"/>
    <lineage>
        <taxon>Bacteria</taxon>
        <taxon>Bacillati</taxon>
        <taxon>Candidatus Sysuimicrobiota</taxon>
        <taxon>Candidatus Sysuimicrobiia</taxon>
        <taxon>Candidatus Sysuimicrobiales</taxon>
        <taxon>Candidatus Segetimicrobiaceae</taxon>
        <taxon>Candidatus Segetimicrobium</taxon>
    </lineage>
</organism>
<reference evidence="2 3" key="1">
    <citation type="journal article" date="2019" name="Nat. Microbiol.">
        <title>Mediterranean grassland soil C-N compound turnover is dependent on rainfall and depth, and is mediated by genomically divergent microorganisms.</title>
        <authorList>
            <person name="Diamond S."/>
            <person name="Andeer P.F."/>
            <person name="Li Z."/>
            <person name="Crits-Christoph A."/>
            <person name="Burstein D."/>
            <person name="Anantharaman K."/>
            <person name="Lane K.R."/>
            <person name="Thomas B.C."/>
            <person name="Pan C."/>
            <person name="Northen T.R."/>
            <person name="Banfield J.F."/>
        </authorList>
    </citation>
    <scope>NUCLEOTIDE SEQUENCE [LARGE SCALE GENOMIC DNA]</scope>
    <source>
        <strain evidence="2">NP_3</strain>
    </source>
</reference>
<dbReference type="SUPFAM" id="SSF48452">
    <property type="entry name" value="TPR-like"/>
    <property type="match status" value="1"/>
</dbReference>
<dbReference type="Proteomes" id="UP000318509">
    <property type="component" value="Unassembled WGS sequence"/>
</dbReference>
<name>A0A537K9U1_9BACT</name>
<evidence type="ECO:0000259" key="1">
    <source>
        <dbReference type="Pfam" id="PF08308"/>
    </source>
</evidence>
<evidence type="ECO:0000313" key="3">
    <source>
        <dbReference type="Proteomes" id="UP000318509"/>
    </source>
</evidence>